<dbReference type="AlphaFoldDB" id="A0A109K3T7"/>
<evidence type="ECO:0000313" key="7">
    <source>
        <dbReference type="Proteomes" id="UP000068164"/>
    </source>
</evidence>
<keyword evidence="1" id="KW-0805">Transcription regulation</keyword>
<dbReference type="RefSeq" id="WP_062368296.1">
    <property type="nucleotide sequence ID" value="NZ_LNCD01000001.1"/>
</dbReference>
<comment type="caution">
    <text evidence="6">The sequence shown here is derived from an EMBL/GenBank/DDBJ whole genome shotgun (WGS) entry which is preliminary data.</text>
</comment>
<keyword evidence="7" id="KW-1185">Reference proteome</keyword>
<sequence>MRSAQNIGETSASGGQRPRVMPDVTRALAEEVLSGKYAPGTALPTENELGTAYGVSRTVIREAIKVLAAKGLVVTRPRVGTVVSDPDNWSLLDPQVISWHGPGLFDANLLGAVLETRRVLEPLAASLAAERATLREIADLDGAWQLMKEASEDVEKFSSADVEFHRILYRASHNPVLRQISSLIDAALTYSFETSNKTVFNRDDAVRCHHAVVEALRMRDVDGAGAAASKLIEQAAHDIDLAGRKAKNSKGED</sequence>
<dbReference type="SUPFAM" id="SSF46785">
    <property type="entry name" value="Winged helix' DNA-binding domain"/>
    <property type="match status" value="1"/>
</dbReference>
<evidence type="ECO:0000313" key="6">
    <source>
        <dbReference type="EMBL" id="KWV60311.1"/>
    </source>
</evidence>
<accession>A0A109K3T7</accession>
<dbReference type="PANTHER" id="PTHR43537:SF44">
    <property type="entry name" value="GNTR FAMILY REGULATORY PROTEIN"/>
    <property type="match status" value="1"/>
</dbReference>
<protein>
    <submittedName>
        <fullName evidence="6">GntR family transcriptional regulator</fullName>
    </submittedName>
</protein>
<evidence type="ECO:0000259" key="5">
    <source>
        <dbReference type="PROSITE" id="PS50949"/>
    </source>
</evidence>
<dbReference type="SMART" id="SM00345">
    <property type="entry name" value="HTH_GNTR"/>
    <property type="match status" value="1"/>
</dbReference>
<proteinExistence type="predicted"/>
<dbReference type="Gene3D" id="1.10.10.10">
    <property type="entry name" value="Winged helix-like DNA-binding domain superfamily/Winged helix DNA-binding domain"/>
    <property type="match status" value="1"/>
</dbReference>
<dbReference type="Pfam" id="PF00392">
    <property type="entry name" value="GntR"/>
    <property type="match status" value="1"/>
</dbReference>
<dbReference type="InterPro" id="IPR036390">
    <property type="entry name" value="WH_DNA-bd_sf"/>
</dbReference>
<dbReference type="GO" id="GO:0003677">
    <property type="term" value="F:DNA binding"/>
    <property type="evidence" value="ECO:0007669"/>
    <property type="project" value="UniProtKB-KW"/>
</dbReference>
<dbReference type="Proteomes" id="UP000068164">
    <property type="component" value="Unassembled WGS sequence"/>
</dbReference>
<feature type="region of interest" description="Disordered" evidence="4">
    <location>
        <begin position="1"/>
        <end position="21"/>
    </location>
</feature>
<dbReference type="GO" id="GO:0003700">
    <property type="term" value="F:DNA-binding transcription factor activity"/>
    <property type="evidence" value="ECO:0007669"/>
    <property type="project" value="InterPro"/>
</dbReference>
<dbReference type="SUPFAM" id="SSF48008">
    <property type="entry name" value="GntR ligand-binding domain-like"/>
    <property type="match status" value="1"/>
</dbReference>
<dbReference type="PROSITE" id="PS50949">
    <property type="entry name" value="HTH_GNTR"/>
    <property type="match status" value="1"/>
</dbReference>
<dbReference type="OrthoDB" id="9028214at2"/>
<dbReference type="InterPro" id="IPR000524">
    <property type="entry name" value="Tscrpt_reg_HTH_GntR"/>
</dbReference>
<keyword evidence="3" id="KW-0804">Transcription</keyword>
<dbReference type="InterPro" id="IPR036388">
    <property type="entry name" value="WH-like_DNA-bd_sf"/>
</dbReference>
<evidence type="ECO:0000256" key="2">
    <source>
        <dbReference type="ARBA" id="ARBA00023125"/>
    </source>
</evidence>
<feature type="compositionally biased region" description="Polar residues" evidence="4">
    <location>
        <begin position="1"/>
        <end position="14"/>
    </location>
</feature>
<dbReference type="InterPro" id="IPR008920">
    <property type="entry name" value="TF_FadR/GntR_C"/>
</dbReference>
<reference evidence="6 7" key="1">
    <citation type="submission" date="2015-11" db="EMBL/GenBank/DDBJ databases">
        <title>Draft Genome Sequence of the Strain BR 10423 (Rhizobium sp.) isolated from nodules of Mimosa pudica.</title>
        <authorList>
            <person name="Barauna A.C."/>
            <person name="Zilli J.E."/>
            <person name="Simoes-Araujo J.L."/>
            <person name="Reis V.M."/>
            <person name="James E.K."/>
            <person name="Reis F.B.Jr."/>
            <person name="Rouws L.F."/>
            <person name="Passos S.R."/>
            <person name="Gois S.R."/>
        </authorList>
    </citation>
    <scope>NUCLEOTIDE SEQUENCE [LARGE SCALE GENOMIC DNA]</scope>
    <source>
        <strain evidence="6 7">BR10423</strain>
    </source>
</reference>
<dbReference type="Gene3D" id="1.20.120.530">
    <property type="entry name" value="GntR ligand-binding domain-like"/>
    <property type="match status" value="1"/>
</dbReference>
<dbReference type="Pfam" id="PF07729">
    <property type="entry name" value="FCD"/>
    <property type="match status" value="1"/>
</dbReference>
<gene>
    <name evidence="6" type="ORF">AS026_00465</name>
</gene>
<dbReference type="PRINTS" id="PR00035">
    <property type="entry name" value="HTHGNTR"/>
</dbReference>
<evidence type="ECO:0000256" key="4">
    <source>
        <dbReference type="SAM" id="MobiDB-lite"/>
    </source>
</evidence>
<evidence type="ECO:0000256" key="1">
    <source>
        <dbReference type="ARBA" id="ARBA00023015"/>
    </source>
</evidence>
<name>A0A109K3T7_9HYPH</name>
<dbReference type="EMBL" id="LNCD01000001">
    <property type="protein sequence ID" value="KWV60311.1"/>
    <property type="molecule type" value="Genomic_DNA"/>
</dbReference>
<dbReference type="CDD" id="cd07377">
    <property type="entry name" value="WHTH_GntR"/>
    <property type="match status" value="1"/>
</dbReference>
<evidence type="ECO:0000256" key="3">
    <source>
        <dbReference type="ARBA" id="ARBA00023163"/>
    </source>
</evidence>
<keyword evidence="2" id="KW-0238">DNA-binding</keyword>
<dbReference type="SMART" id="SM00895">
    <property type="entry name" value="FCD"/>
    <property type="match status" value="1"/>
</dbReference>
<organism evidence="6 7">
    <name type="scientific">Rhizobium altiplani</name>
    <dbReference type="NCBI Taxonomy" id="1864509"/>
    <lineage>
        <taxon>Bacteria</taxon>
        <taxon>Pseudomonadati</taxon>
        <taxon>Pseudomonadota</taxon>
        <taxon>Alphaproteobacteria</taxon>
        <taxon>Hyphomicrobiales</taxon>
        <taxon>Rhizobiaceae</taxon>
        <taxon>Rhizobium/Agrobacterium group</taxon>
        <taxon>Rhizobium</taxon>
    </lineage>
</organism>
<dbReference type="InterPro" id="IPR011711">
    <property type="entry name" value="GntR_C"/>
</dbReference>
<feature type="domain" description="HTH gntR-type" evidence="5">
    <location>
        <begin position="18"/>
        <end position="86"/>
    </location>
</feature>
<dbReference type="PANTHER" id="PTHR43537">
    <property type="entry name" value="TRANSCRIPTIONAL REGULATOR, GNTR FAMILY"/>
    <property type="match status" value="1"/>
</dbReference>